<evidence type="ECO:0000313" key="2">
    <source>
        <dbReference type="EMBL" id="RVX07857.1"/>
    </source>
</evidence>
<accession>A0A438JFY0</accession>
<dbReference type="Proteomes" id="UP000288805">
    <property type="component" value="Unassembled WGS sequence"/>
</dbReference>
<reference evidence="2 3" key="1">
    <citation type="journal article" date="2018" name="PLoS Genet.">
        <title>Population sequencing reveals clonal diversity and ancestral inbreeding in the grapevine cultivar Chardonnay.</title>
        <authorList>
            <person name="Roach M.J."/>
            <person name="Johnson D.L."/>
            <person name="Bohlmann J."/>
            <person name="van Vuuren H.J."/>
            <person name="Jones S.J."/>
            <person name="Pretorius I.S."/>
            <person name="Schmidt S.A."/>
            <person name="Borneman A.R."/>
        </authorList>
    </citation>
    <scope>NUCLEOTIDE SEQUENCE [LARGE SCALE GENOMIC DNA]</scope>
    <source>
        <strain evidence="3">cv. Chardonnay</strain>
        <tissue evidence="2">Leaf</tissue>
    </source>
</reference>
<dbReference type="AlphaFoldDB" id="A0A438JFY0"/>
<proteinExistence type="predicted"/>
<feature type="compositionally biased region" description="Basic and acidic residues" evidence="1">
    <location>
        <begin position="79"/>
        <end position="89"/>
    </location>
</feature>
<sequence>MVLGSNLITNDTLNVPDASCCGAVNTPRFGSPWRVLKAYPWKVPRNFVPIHPGLEDFLDSDLFSTEDLKLLLTQPKSHRNGENLGKFDSKSNLGDKQIGDLPQESIRDIPKTMDDSMEAPKSIPEKLVSR</sequence>
<dbReference type="EMBL" id="QGNW01000044">
    <property type="protein sequence ID" value="RVX07857.1"/>
    <property type="molecule type" value="Genomic_DNA"/>
</dbReference>
<feature type="compositionally biased region" description="Basic and acidic residues" evidence="1">
    <location>
        <begin position="105"/>
        <end position="114"/>
    </location>
</feature>
<organism evidence="2 3">
    <name type="scientific">Vitis vinifera</name>
    <name type="common">Grape</name>
    <dbReference type="NCBI Taxonomy" id="29760"/>
    <lineage>
        <taxon>Eukaryota</taxon>
        <taxon>Viridiplantae</taxon>
        <taxon>Streptophyta</taxon>
        <taxon>Embryophyta</taxon>
        <taxon>Tracheophyta</taxon>
        <taxon>Spermatophyta</taxon>
        <taxon>Magnoliopsida</taxon>
        <taxon>eudicotyledons</taxon>
        <taxon>Gunneridae</taxon>
        <taxon>Pentapetalae</taxon>
        <taxon>rosids</taxon>
        <taxon>Vitales</taxon>
        <taxon>Vitaceae</taxon>
        <taxon>Viteae</taxon>
        <taxon>Vitis</taxon>
    </lineage>
</organism>
<evidence type="ECO:0000313" key="3">
    <source>
        <dbReference type="Proteomes" id="UP000288805"/>
    </source>
</evidence>
<gene>
    <name evidence="2" type="ORF">CK203_021987</name>
</gene>
<feature type="region of interest" description="Disordered" evidence="1">
    <location>
        <begin position="77"/>
        <end position="130"/>
    </location>
</feature>
<comment type="caution">
    <text evidence="2">The sequence shown here is derived from an EMBL/GenBank/DDBJ whole genome shotgun (WGS) entry which is preliminary data.</text>
</comment>
<name>A0A438JFY0_VITVI</name>
<protein>
    <submittedName>
        <fullName evidence="2">Uncharacterized protein</fullName>
    </submittedName>
</protein>
<evidence type="ECO:0000256" key="1">
    <source>
        <dbReference type="SAM" id="MobiDB-lite"/>
    </source>
</evidence>